<protein>
    <submittedName>
        <fullName evidence="2">Uncharacterized protein</fullName>
    </submittedName>
</protein>
<feature type="transmembrane region" description="Helical" evidence="1">
    <location>
        <begin position="95"/>
        <end position="115"/>
    </location>
</feature>
<sequence length="127" mass="14470">MAKLRLLIVYLYVFGTVNIVTSFVVPIFFGDVLLWHPRNLATDLMVGSVYLAMGIVMLPIARFPTRHKAFIDFLIFANVLHALVMFITAQKPSQIYLDAAYIGLAGAIPFALYPWPWSEFLRYRVSN</sequence>
<name>A0AAW9RKQ4_9GAMM</name>
<feature type="transmembrane region" description="Helical" evidence="1">
    <location>
        <begin position="40"/>
        <end position="58"/>
    </location>
</feature>
<gene>
    <name evidence="2" type="ORF">V3330_14545</name>
</gene>
<dbReference type="Proteomes" id="UP001359886">
    <property type="component" value="Unassembled WGS sequence"/>
</dbReference>
<keyword evidence="1" id="KW-0472">Membrane</keyword>
<reference evidence="2 3" key="1">
    <citation type="submission" date="2024-02" db="EMBL/GenBank/DDBJ databases">
        <title>A novel Wenzhouxiangellaceae bacterium, isolated from coastal sediments.</title>
        <authorList>
            <person name="Du Z.-J."/>
            <person name="Ye Y.-Q."/>
            <person name="Zhang X.-Y."/>
        </authorList>
    </citation>
    <scope>NUCLEOTIDE SEQUENCE [LARGE SCALE GENOMIC DNA]</scope>
    <source>
        <strain evidence="2 3">CH-27</strain>
    </source>
</reference>
<proteinExistence type="predicted"/>
<feature type="transmembrane region" description="Helical" evidence="1">
    <location>
        <begin position="70"/>
        <end position="89"/>
    </location>
</feature>
<keyword evidence="1" id="KW-0812">Transmembrane</keyword>
<evidence type="ECO:0000313" key="3">
    <source>
        <dbReference type="Proteomes" id="UP001359886"/>
    </source>
</evidence>
<keyword evidence="3" id="KW-1185">Reference proteome</keyword>
<organism evidence="2 3">
    <name type="scientific">Elongatibacter sediminis</name>
    <dbReference type="NCBI Taxonomy" id="3119006"/>
    <lineage>
        <taxon>Bacteria</taxon>
        <taxon>Pseudomonadati</taxon>
        <taxon>Pseudomonadota</taxon>
        <taxon>Gammaproteobacteria</taxon>
        <taxon>Chromatiales</taxon>
        <taxon>Wenzhouxiangellaceae</taxon>
        <taxon>Elongatibacter</taxon>
    </lineage>
</organism>
<dbReference type="AlphaFoldDB" id="A0AAW9RKQ4"/>
<dbReference type="EMBL" id="JAZHOG010000010">
    <property type="protein sequence ID" value="MEJ8568850.1"/>
    <property type="molecule type" value="Genomic_DNA"/>
</dbReference>
<evidence type="ECO:0000256" key="1">
    <source>
        <dbReference type="SAM" id="Phobius"/>
    </source>
</evidence>
<comment type="caution">
    <text evidence="2">The sequence shown here is derived from an EMBL/GenBank/DDBJ whole genome shotgun (WGS) entry which is preliminary data.</text>
</comment>
<keyword evidence="1" id="KW-1133">Transmembrane helix</keyword>
<accession>A0AAW9RKQ4</accession>
<evidence type="ECO:0000313" key="2">
    <source>
        <dbReference type="EMBL" id="MEJ8568850.1"/>
    </source>
</evidence>
<feature type="transmembrane region" description="Helical" evidence="1">
    <location>
        <begin position="7"/>
        <end position="28"/>
    </location>
</feature>